<dbReference type="Proteomes" id="UP000005206">
    <property type="component" value="Chromosome 6"/>
</dbReference>
<sequence length="691" mass="77401">MGPPSDNFELHSVRTVTNDAPRRQTGLAKDEQLLRYRQRSAWIFAFYFPLLVLPWIFTAILMFRPINLHSYINQAEGYTPKDVANLERLRVAVYVLTQIAATLGIPIVSTLLAHGAVVYTQRRRPSQHLSLLQMFTLADRQWLNVRHVWKSLTTLPKYWNSSSTYLRLAGVLIFITAVQPPLQSILVRDETITIVTCTPNTCYSGDRDTWIVGNDADPEALAQTRRMWIIQRTSEKIISVHTKDTQKYLWSDIPYWFPETGYSSAQSRERGDFEWALGLERLEHDDDPEPLFFASSVPNGTSTGMLRQHAVRMDSKATCTKGNSSSSGCKGTWPFTASLSLPYTKVEVCVDGDQDNTPWAISRDKQEIKETLWLRVSSSNPDPYDGSDNFTIRCESVSRRGWFELPNHHNGYKPGPLLDVWPSKEEIARDFNEYIYNSSVLETSEPTPGPLMTAGLAIFGNTSFFRLANVSAEESNNQTARQICDQVRLPFTRLTSLEFPAPVSICDDWSLQRDRDTNVLDLLARYFTFFGSDNTTQNALNIAMYFANEALLTTAADRSLYSHPGHMVSKPKKSLAGLIVITVLVGLQAVGLCLLMVFIYSTPTWTDDFDADALTQIGAQLKDLDEIMSRSQVCGLVGAVENRGNDETSSVRASSTEEARVQARRPFHLSLGGEGVISPELLKEGGSGGTS</sequence>
<dbReference type="InParanoid" id="C7ZA13"/>
<evidence type="ECO:0000256" key="1">
    <source>
        <dbReference type="SAM" id="Phobius"/>
    </source>
</evidence>
<dbReference type="GeneID" id="9672088"/>
<feature type="transmembrane region" description="Helical" evidence="1">
    <location>
        <begin position="575"/>
        <end position="600"/>
    </location>
</feature>
<dbReference type="KEGG" id="nhe:NECHADRAFT_81938"/>
<dbReference type="eggNOG" id="ENOG502RZM0">
    <property type="taxonomic scope" value="Eukaryota"/>
</dbReference>
<evidence type="ECO:0000313" key="2">
    <source>
        <dbReference type="EMBL" id="EEU39193.1"/>
    </source>
</evidence>
<evidence type="ECO:0000313" key="3">
    <source>
        <dbReference type="Proteomes" id="UP000005206"/>
    </source>
</evidence>
<feature type="transmembrane region" description="Helical" evidence="1">
    <location>
        <begin position="91"/>
        <end position="119"/>
    </location>
</feature>
<dbReference type="RefSeq" id="XP_003044906.1">
    <property type="nucleotide sequence ID" value="XM_003044860.1"/>
</dbReference>
<reference evidence="2 3" key="1">
    <citation type="journal article" date="2009" name="PLoS Genet.">
        <title>The genome of Nectria haematococca: contribution of supernumerary chromosomes to gene expansion.</title>
        <authorList>
            <person name="Coleman J.J."/>
            <person name="Rounsley S.D."/>
            <person name="Rodriguez-Carres M."/>
            <person name="Kuo A."/>
            <person name="Wasmann C.C."/>
            <person name="Grimwood J."/>
            <person name="Schmutz J."/>
            <person name="Taga M."/>
            <person name="White G.J."/>
            <person name="Zhou S."/>
            <person name="Schwartz D.C."/>
            <person name="Freitag M."/>
            <person name="Ma L.J."/>
            <person name="Danchin E.G."/>
            <person name="Henrissat B."/>
            <person name="Coutinho P.M."/>
            <person name="Nelson D.R."/>
            <person name="Straney D."/>
            <person name="Napoli C.A."/>
            <person name="Barker B.M."/>
            <person name="Gribskov M."/>
            <person name="Rep M."/>
            <person name="Kroken S."/>
            <person name="Molnar I."/>
            <person name="Rensing C."/>
            <person name="Kennell J.C."/>
            <person name="Zamora J."/>
            <person name="Farman M.L."/>
            <person name="Selker E.U."/>
            <person name="Salamov A."/>
            <person name="Shapiro H."/>
            <person name="Pangilinan J."/>
            <person name="Lindquist E."/>
            <person name="Lamers C."/>
            <person name="Grigoriev I.V."/>
            <person name="Geiser D.M."/>
            <person name="Covert S.F."/>
            <person name="Temporini E."/>
            <person name="Vanetten H.D."/>
        </authorList>
    </citation>
    <scope>NUCLEOTIDE SEQUENCE [LARGE SCALE GENOMIC DNA]</scope>
    <source>
        <strain evidence="3">ATCC MYA-4622 / CBS 123669 / FGSC 9596 / NRRL 45880 / 77-13-4</strain>
    </source>
</reference>
<dbReference type="VEuPathDB" id="FungiDB:NECHADRAFT_81938"/>
<keyword evidence="1" id="KW-1133">Transmembrane helix</keyword>
<accession>C7ZA13</accession>
<dbReference type="EMBL" id="GG698912">
    <property type="protein sequence ID" value="EEU39193.1"/>
    <property type="molecule type" value="Genomic_DNA"/>
</dbReference>
<keyword evidence="1" id="KW-0812">Transmembrane</keyword>
<proteinExistence type="predicted"/>
<gene>
    <name evidence="2" type="ORF">NECHADRAFT_81938</name>
</gene>
<organism evidence="2 3">
    <name type="scientific">Fusarium vanettenii (strain ATCC MYA-4622 / CBS 123669 / FGSC 9596 / NRRL 45880 / 77-13-4)</name>
    <name type="common">Fusarium solani subsp. pisi</name>
    <dbReference type="NCBI Taxonomy" id="660122"/>
    <lineage>
        <taxon>Eukaryota</taxon>
        <taxon>Fungi</taxon>
        <taxon>Dikarya</taxon>
        <taxon>Ascomycota</taxon>
        <taxon>Pezizomycotina</taxon>
        <taxon>Sordariomycetes</taxon>
        <taxon>Hypocreomycetidae</taxon>
        <taxon>Hypocreales</taxon>
        <taxon>Nectriaceae</taxon>
        <taxon>Fusarium</taxon>
        <taxon>Fusarium solani species complex</taxon>
        <taxon>Fusarium vanettenii</taxon>
    </lineage>
</organism>
<dbReference type="OMA" id="IAQWINY"/>
<name>C7ZA13_FUSV7</name>
<feature type="transmembrane region" description="Helical" evidence="1">
    <location>
        <begin position="41"/>
        <end position="63"/>
    </location>
</feature>
<keyword evidence="3" id="KW-1185">Reference proteome</keyword>
<dbReference type="OrthoDB" id="5381672at2759"/>
<dbReference type="HOGENOM" id="CLU_009027_1_0_1"/>
<keyword evidence="1" id="KW-0472">Membrane</keyword>
<protein>
    <submittedName>
        <fullName evidence="2">Uncharacterized protein</fullName>
    </submittedName>
</protein>
<dbReference type="AlphaFoldDB" id="C7ZA13"/>